<sequence>MSDPLHGVTLERIVSHLHAEYGWDELAHRIPVKCFQQNPSVSSSLKFLRKTPWAREQVEAEFVRLSHKEDSNSLVAHVKRGESEELLATLLEGEFSQTKAHQALVWCIHHLPQTKQNLELYFLPILNNVQDVNFWPDSETMPLLNLAIEHSKLGAGDYDLGLIRALLQRGAQPSDSRYWPPLLHTVDVEGQAYKGRTRAPRTDILDLLLNHGATPELSDSQGHTGLQMAQAYHLKAFINKLRPNI</sequence>
<gene>
    <name evidence="1" type="ORF">Dxin01_02366</name>
</gene>
<organism evidence="1 2">
    <name type="scientific">Deinococcus xinjiangensis</name>
    <dbReference type="NCBI Taxonomy" id="457454"/>
    <lineage>
        <taxon>Bacteria</taxon>
        <taxon>Thermotogati</taxon>
        <taxon>Deinococcota</taxon>
        <taxon>Deinococci</taxon>
        <taxon>Deinococcales</taxon>
        <taxon>Deinococcaceae</taxon>
        <taxon>Deinococcus</taxon>
    </lineage>
</organism>
<keyword evidence="2" id="KW-1185">Reference proteome</keyword>
<name>A0ABP9VBK4_9DEIO</name>
<dbReference type="InterPro" id="IPR036361">
    <property type="entry name" value="SAP_dom_sf"/>
</dbReference>
<dbReference type="Gene3D" id="1.25.40.20">
    <property type="entry name" value="Ankyrin repeat-containing domain"/>
    <property type="match status" value="1"/>
</dbReference>
<evidence type="ECO:0008006" key="3">
    <source>
        <dbReference type="Google" id="ProtNLM"/>
    </source>
</evidence>
<evidence type="ECO:0000313" key="1">
    <source>
        <dbReference type="EMBL" id="GAA5502622.1"/>
    </source>
</evidence>
<evidence type="ECO:0000313" key="2">
    <source>
        <dbReference type="Proteomes" id="UP001458946"/>
    </source>
</evidence>
<dbReference type="RefSeq" id="WP_353542588.1">
    <property type="nucleotide sequence ID" value="NZ_BAABRN010000026.1"/>
</dbReference>
<dbReference type="Pfam" id="PF09905">
    <property type="entry name" value="VF530"/>
    <property type="match status" value="1"/>
</dbReference>
<dbReference type="EMBL" id="BAABRN010000026">
    <property type="protein sequence ID" value="GAA5502622.1"/>
    <property type="molecule type" value="Genomic_DNA"/>
</dbReference>
<dbReference type="Gene3D" id="1.10.720.30">
    <property type="entry name" value="SAP domain"/>
    <property type="match status" value="1"/>
</dbReference>
<reference evidence="1 2" key="1">
    <citation type="submission" date="2024-02" db="EMBL/GenBank/DDBJ databases">
        <title>Deinococcus xinjiangensis NBRC 107630.</title>
        <authorList>
            <person name="Ichikawa N."/>
            <person name="Katano-Makiyama Y."/>
            <person name="Hidaka K."/>
        </authorList>
    </citation>
    <scope>NUCLEOTIDE SEQUENCE [LARGE SCALE GENOMIC DNA]</scope>
    <source>
        <strain evidence="1 2">NBRC 107630</strain>
    </source>
</reference>
<dbReference type="Proteomes" id="UP001458946">
    <property type="component" value="Unassembled WGS sequence"/>
</dbReference>
<dbReference type="InterPro" id="IPR018668">
    <property type="entry name" value="DNA-binding_VF530-like"/>
</dbReference>
<proteinExistence type="predicted"/>
<dbReference type="SUPFAM" id="SSF48403">
    <property type="entry name" value="Ankyrin repeat"/>
    <property type="match status" value="1"/>
</dbReference>
<dbReference type="InterPro" id="IPR036770">
    <property type="entry name" value="Ankyrin_rpt-contain_sf"/>
</dbReference>
<protein>
    <recommendedName>
        <fullName evidence="3">DNA-binding protein VF530</fullName>
    </recommendedName>
</protein>
<accession>A0ABP9VBK4</accession>
<comment type="caution">
    <text evidence="1">The sequence shown here is derived from an EMBL/GenBank/DDBJ whole genome shotgun (WGS) entry which is preliminary data.</text>
</comment>